<feature type="domain" description="Mycothiol-dependent maleylpyruvate isomerase metal-binding" evidence="1">
    <location>
        <begin position="8"/>
        <end position="131"/>
    </location>
</feature>
<dbReference type="RefSeq" id="WP_310302931.1">
    <property type="nucleotide sequence ID" value="NZ_BAAAPS010000010.1"/>
</dbReference>
<evidence type="ECO:0000313" key="3">
    <source>
        <dbReference type="Proteomes" id="UP001183648"/>
    </source>
</evidence>
<evidence type="ECO:0000259" key="1">
    <source>
        <dbReference type="Pfam" id="PF11716"/>
    </source>
</evidence>
<dbReference type="EMBL" id="JAVDYG010000001">
    <property type="protein sequence ID" value="MDR7363044.1"/>
    <property type="molecule type" value="Genomic_DNA"/>
</dbReference>
<dbReference type="Proteomes" id="UP001183648">
    <property type="component" value="Unassembled WGS sequence"/>
</dbReference>
<organism evidence="2 3">
    <name type="scientific">Nocardioides marmoribigeumensis</name>
    <dbReference type="NCBI Taxonomy" id="433649"/>
    <lineage>
        <taxon>Bacteria</taxon>
        <taxon>Bacillati</taxon>
        <taxon>Actinomycetota</taxon>
        <taxon>Actinomycetes</taxon>
        <taxon>Propionibacteriales</taxon>
        <taxon>Nocardioidaceae</taxon>
        <taxon>Nocardioides</taxon>
    </lineage>
</organism>
<dbReference type="InterPro" id="IPR017517">
    <property type="entry name" value="Maleyloyr_isom"/>
</dbReference>
<dbReference type="Pfam" id="PF11716">
    <property type="entry name" value="MDMPI_N"/>
    <property type="match status" value="1"/>
</dbReference>
<dbReference type="InterPro" id="IPR034660">
    <property type="entry name" value="DinB/YfiT-like"/>
</dbReference>
<dbReference type="NCBIfam" id="TIGR03083">
    <property type="entry name" value="maleylpyruvate isomerase family mycothiol-dependent enzyme"/>
    <property type="match status" value="1"/>
</dbReference>
<protein>
    <submittedName>
        <fullName evidence="2">Uncharacterized protein (TIGR03083 family)</fullName>
    </submittedName>
</protein>
<dbReference type="PANTHER" id="PTHR40758:SF1">
    <property type="entry name" value="CONSERVED PROTEIN"/>
    <property type="match status" value="1"/>
</dbReference>
<dbReference type="SUPFAM" id="SSF109854">
    <property type="entry name" value="DinB/YfiT-like putative metalloenzymes"/>
    <property type="match status" value="1"/>
</dbReference>
<gene>
    <name evidence="2" type="ORF">J2S63_002597</name>
</gene>
<sequence length="246" mass="27026">MTPTEHLEALGAEGRLLAAAVAAGAGTSPVPGLGDWTLDDVARHTGSVHEWICEVVAHGLPDWGYDDLMPRAPQDHSVLAAWYLERLSSLLELLASVPADREVWTLFDTPPGIDFWKRRQCFETLVHRYDAEGAAGRRTPVDAAVATDGVEEALQMVRHRTRFGSDREVRFAVRTTDTGSAWTLQVGGSLPREERTLVEGSDGDVELSGRAADLVVHLWNRPPEQPVALAGDASLWDVWRQHAVIR</sequence>
<dbReference type="InterPro" id="IPR024344">
    <property type="entry name" value="MDMPI_metal-binding"/>
</dbReference>
<dbReference type="PANTHER" id="PTHR40758">
    <property type="entry name" value="CONSERVED PROTEIN"/>
    <property type="match status" value="1"/>
</dbReference>
<comment type="caution">
    <text evidence="2">The sequence shown here is derived from an EMBL/GenBank/DDBJ whole genome shotgun (WGS) entry which is preliminary data.</text>
</comment>
<reference evidence="2 3" key="1">
    <citation type="submission" date="2023-07" db="EMBL/GenBank/DDBJ databases">
        <title>Sequencing the genomes of 1000 actinobacteria strains.</title>
        <authorList>
            <person name="Klenk H.-P."/>
        </authorList>
    </citation>
    <scope>NUCLEOTIDE SEQUENCE [LARGE SCALE GENOMIC DNA]</scope>
    <source>
        <strain evidence="2 3">DSM 19426</strain>
    </source>
</reference>
<keyword evidence="3" id="KW-1185">Reference proteome</keyword>
<accession>A0ABU2BXC5</accession>
<proteinExistence type="predicted"/>
<name>A0ABU2BXC5_9ACTN</name>
<evidence type="ECO:0000313" key="2">
    <source>
        <dbReference type="EMBL" id="MDR7363044.1"/>
    </source>
</evidence>